<evidence type="ECO:0000256" key="1">
    <source>
        <dbReference type="SAM" id="MobiDB-lite"/>
    </source>
</evidence>
<feature type="signal peptide" evidence="2">
    <location>
        <begin position="1"/>
        <end position="16"/>
    </location>
</feature>
<dbReference type="OMA" id="DCHESNE"/>
<dbReference type="EMBL" id="LR899010">
    <property type="protein sequence ID" value="CAD7081642.1"/>
    <property type="molecule type" value="Genomic_DNA"/>
</dbReference>
<name>A0A7R8UJF0_HERIL</name>
<dbReference type="InParanoid" id="A0A7R8UJF0"/>
<proteinExistence type="predicted"/>
<reference evidence="3 4" key="1">
    <citation type="submission" date="2020-11" db="EMBL/GenBank/DDBJ databases">
        <authorList>
            <person name="Wallbank WR R."/>
            <person name="Pardo Diaz C."/>
            <person name="Kozak K."/>
            <person name="Martin S."/>
            <person name="Jiggins C."/>
            <person name="Moest M."/>
            <person name="Warren A I."/>
            <person name="Generalovic N T."/>
            <person name="Byers J.R.P. K."/>
            <person name="Montejo-Kovacevich G."/>
            <person name="Yen C E."/>
        </authorList>
    </citation>
    <scope>NUCLEOTIDE SEQUENCE [LARGE SCALE GENOMIC DNA]</scope>
</reference>
<feature type="compositionally biased region" description="Low complexity" evidence="1">
    <location>
        <begin position="119"/>
        <end position="151"/>
    </location>
</feature>
<feature type="compositionally biased region" description="Gly residues" evidence="1">
    <location>
        <begin position="190"/>
        <end position="208"/>
    </location>
</feature>
<evidence type="ECO:0000313" key="4">
    <source>
        <dbReference type="Proteomes" id="UP000594454"/>
    </source>
</evidence>
<feature type="compositionally biased region" description="Gly residues" evidence="1">
    <location>
        <begin position="223"/>
        <end position="236"/>
    </location>
</feature>
<keyword evidence="2" id="KW-0732">Signal</keyword>
<sequence>MKSFILGLAVVALASADVSHLDTVRDADGYHYKQPSPGSGGFTDGFGQLGAGRPQQQYLPPTNQISPAQPGSQYTAPGQQFPGQGPNGQPSFGARPQGPGFRGSPQPSQLYNAPNQPHGSGPASSPQFGSGQSPQFGAGPSPQFPGQGPSGNAPQQQYLPPGGDLTGPAPGGHGPAPGSHGPAPGSQGPAPGGHGPAGHGPGPLGQGPSGENPQQQYPSPVGGPTGRAPGGPGSFGPSGSSPFQSSGSLAGGRHPNPQNQYIPPAISNDVEPAHTLSEDGYRYKNPNLQ</sequence>
<feature type="compositionally biased region" description="Polar residues" evidence="1">
    <location>
        <begin position="54"/>
        <end position="76"/>
    </location>
</feature>
<organism evidence="3 4">
    <name type="scientific">Hermetia illucens</name>
    <name type="common">Black soldier fly</name>
    <dbReference type="NCBI Taxonomy" id="343691"/>
    <lineage>
        <taxon>Eukaryota</taxon>
        <taxon>Metazoa</taxon>
        <taxon>Ecdysozoa</taxon>
        <taxon>Arthropoda</taxon>
        <taxon>Hexapoda</taxon>
        <taxon>Insecta</taxon>
        <taxon>Pterygota</taxon>
        <taxon>Neoptera</taxon>
        <taxon>Endopterygota</taxon>
        <taxon>Diptera</taxon>
        <taxon>Brachycera</taxon>
        <taxon>Stratiomyomorpha</taxon>
        <taxon>Stratiomyidae</taxon>
        <taxon>Hermetiinae</taxon>
        <taxon>Hermetia</taxon>
    </lineage>
</organism>
<protein>
    <submittedName>
        <fullName evidence="3">Uncharacterized protein</fullName>
    </submittedName>
</protein>
<dbReference type="AlphaFoldDB" id="A0A7R8UJF0"/>
<feature type="compositionally biased region" description="Low complexity" evidence="1">
    <location>
        <begin position="77"/>
        <end position="90"/>
    </location>
</feature>
<accession>A0A7R8UJF0</accession>
<evidence type="ECO:0000256" key="2">
    <source>
        <dbReference type="SAM" id="SignalP"/>
    </source>
</evidence>
<feature type="compositionally biased region" description="Polar residues" evidence="1">
    <location>
        <begin position="105"/>
        <end position="118"/>
    </location>
</feature>
<keyword evidence="4" id="KW-1185">Reference proteome</keyword>
<feature type="compositionally biased region" description="Low complexity" evidence="1">
    <location>
        <begin position="237"/>
        <end position="248"/>
    </location>
</feature>
<feature type="compositionally biased region" description="Low complexity" evidence="1">
    <location>
        <begin position="176"/>
        <end position="189"/>
    </location>
</feature>
<feature type="compositionally biased region" description="Gly residues" evidence="1">
    <location>
        <begin position="38"/>
        <end position="50"/>
    </location>
</feature>
<gene>
    <name evidence="3" type="ORF">HERILL_LOCUS4739</name>
</gene>
<feature type="region of interest" description="Disordered" evidence="1">
    <location>
        <begin position="29"/>
        <end position="289"/>
    </location>
</feature>
<dbReference type="OrthoDB" id="8067109at2759"/>
<evidence type="ECO:0000313" key="3">
    <source>
        <dbReference type="EMBL" id="CAD7081642.1"/>
    </source>
</evidence>
<dbReference type="Proteomes" id="UP000594454">
    <property type="component" value="Chromosome 2"/>
</dbReference>
<feature type="chain" id="PRO_5030690112" evidence="2">
    <location>
        <begin position="17"/>
        <end position="289"/>
    </location>
</feature>